<dbReference type="AlphaFoldDB" id="A0AA95NCH2"/>
<proteinExistence type="predicted"/>
<dbReference type="Proteomes" id="UP001177769">
    <property type="component" value="Chromosome"/>
</dbReference>
<reference evidence="2" key="1">
    <citation type="submission" date="2023-01" db="EMBL/GenBank/DDBJ databases">
        <title>Whole genome sequence of Paucibacter sp. S2-9 isolated from pond sediment.</title>
        <authorList>
            <person name="Jung J.Y."/>
        </authorList>
    </citation>
    <scope>NUCLEOTIDE SEQUENCE</scope>
    <source>
        <strain evidence="2">S2-9</strain>
    </source>
</reference>
<name>A0AA95NCH2_9BURK</name>
<evidence type="ECO:0000313" key="3">
    <source>
        <dbReference type="Proteomes" id="UP001177769"/>
    </source>
</evidence>
<dbReference type="KEGG" id="pais:PFX98_02570"/>
<keyword evidence="3" id="KW-1185">Reference proteome</keyword>
<dbReference type="Gene3D" id="1.10.238.10">
    <property type="entry name" value="EF-hand"/>
    <property type="match status" value="1"/>
</dbReference>
<gene>
    <name evidence="2" type="ORF">PFX98_02570</name>
</gene>
<feature type="signal peptide" evidence="1">
    <location>
        <begin position="1"/>
        <end position="24"/>
    </location>
</feature>
<evidence type="ECO:0000256" key="1">
    <source>
        <dbReference type="SAM" id="SignalP"/>
    </source>
</evidence>
<evidence type="ECO:0000313" key="2">
    <source>
        <dbReference type="EMBL" id="WIT12507.1"/>
    </source>
</evidence>
<feature type="chain" id="PRO_5041650483" evidence="1">
    <location>
        <begin position="25"/>
        <end position="112"/>
    </location>
</feature>
<protein>
    <submittedName>
        <fullName evidence="2">EF-hand domain-containing protein</fullName>
    </submittedName>
</protein>
<organism evidence="2 3">
    <name type="scientific">Paucibacter sediminis</name>
    <dbReference type="NCBI Taxonomy" id="3019553"/>
    <lineage>
        <taxon>Bacteria</taxon>
        <taxon>Pseudomonadati</taxon>
        <taxon>Pseudomonadota</taxon>
        <taxon>Betaproteobacteria</taxon>
        <taxon>Burkholderiales</taxon>
        <taxon>Sphaerotilaceae</taxon>
        <taxon>Roseateles</taxon>
    </lineage>
</organism>
<sequence>MRSMLPLALALAQGLSLAQAPTLADPWLPPAARQAPLAPATCGQALRAQVQAKLATQFQQADVRRRGALTLAEARAAGFGWLVQHFARIDGSGRGEVSLAEVQAYLLRQQSL</sequence>
<accession>A0AA95NCH2</accession>
<dbReference type="EMBL" id="CP116346">
    <property type="protein sequence ID" value="WIT12507.1"/>
    <property type="molecule type" value="Genomic_DNA"/>
</dbReference>
<keyword evidence="1" id="KW-0732">Signal</keyword>
<dbReference type="RefSeq" id="WP_285233605.1">
    <property type="nucleotide sequence ID" value="NZ_CP116346.1"/>
</dbReference>